<organism evidence="2 3">
    <name type="scientific">Canavalia gladiata</name>
    <name type="common">Sword bean</name>
    <name type="synonym">Dolichos gladiatus</name>
    <dbReference type="NCBI Taxonomy" id="3824"/>
    <lineage>
        <taxon>Eukaryota</taxon>
        <taxon>Viridiplantae</taxon>
        <taxon>Streptophyta</taxon>
        <taxon>Embryophyta</taxon>
        <taxon>Tracheophyta</taxon>
        <taxon>Spermatophyta</taxon>
        <taxon>Magnoliopsida</taxon>
        <taxon>eudicotyledons</taxon>
        <taxon>Gunneridae</taxon>
        <taxon>Pentapetalae</taxon>
        <taxon>rosids</taxon>
        <taxon>fabids</taxon>
        <taxon>Fabales</taxon>
        <taxon>Fabaceae</taxon>
        <taxon>Papilionoideae</taxon>
        <taxon>50 kb inversion clade</taxon>
        <taxon>NPAAA clade</taxon>
        <taxon>indigoferoid/millettioid clade</taxon>
        <taxon>Phaseoleae</taxon>
        <taxon>Canavalia</taxon>
    </lineage>
</organism>
<dbReference type="Proteomes" id="UP001367508">
    <property type="component" value="Unassembled WGS sequence"/>
</dbReference>
<dbReference type="AlphaFoldDB" id="A0AAN9MTY0"/>
<dbReference type="EMBL" id="JAYMYQ010000001">
    <property type="protein sequence ID" value="KAK7360526.1"/>
    <property type="molecule type" value="Genomic_DNA"/>
</dbReference>
<gene>
    <name evidence="2" type="ORF">VNO77_02528</name>
</gene>
<accession>A0AAN9MTY0</accession>
<name>A0AAN9MTY0_CANGL</name>
<proteinExistence type="predicted"/>
<evidence type="ECO:0000313" key="3">
    <source>
        <dbReference type="Proteomes" id="UP001367508"/>
    </source>
</evidence>
<feature type="region of interest" description="Disordered" evidence="1">
    <location>
        <begin position="79"/>
        <end position="103"/>
    </location>
</feature>
<evidence type="ECO:0000256" key="1">
    <source>
        <dbReference type="SAM" id="MobiDB-lite"/>
    </source>
</evidence>
<keyword evidence="3" id="KW-1185">Reference proteome</keyword>
<evidence type="ECO:0000313" key="2">
    <source>
        <dbReference type="EMBL" id="KAK7360526.1"/>
    </source>
</evidence>
<sequence>MKSLRGLAPIFGDSALGKKKKLSGFWKINPEASENPLKLIVLDRSICDVTKAPLWDEATDSAGDDERLCQRKEAFRRRSPAVQRSTAKVAESPAARVRPVPMR</sequence>
<reference evidence="2 3" key="1">
    <citation type="submission" date="2024-01" db="EMBL/GenBank/DDBJ databases">
        <title>The genomes of 5 underutilized Papilionoideae crops provide insights into root nodulation and disease resistanc.</title>
        <authorList>
            <person name="Jiang F."/>
        </authorList>
    </citation>
    <scope>NUCLEOTIDE SEQUENCE [LARGE SCALE GENOMIC DNA]</scope>
    <source>
        <strain evidence="2">LVBAO_FW01</strain>
        <tissue evidence="2">Leaves</tissue>
    </source>
</reference>
<comment type="caution">
    <text evidence="2">The sequence shown here is derived from an EMBL/GenBank/DDBJ whole genome shotgun (WGS) entry which is preliminary data.</text>
</comment>
<protein>
    <submittedName>
        <fullName evidence="2">Uncharacterized protein</fullName>
    </submittedName>
</protein>